<gene>
    <name evidence="1" type="ORF">MNY72_12210</name>
</gene>
<name>A0A9Q8Q0B7_9GAMM</name>
<dbReference type="Proteomes" id="UP000829116">
    <property type="component" value="Chromosome"/>
</dbReference>
<reference evidence="1" key="1">
    <citation type="submission" date="2022-03" db="EMBL/GenBank/DDBJ databases">
        <title>ESBL-producing Moellerella wisconsensis and Escherichia marmotae isolated from wild game meat.</title>
        <authorList>
            <person name="Biggel M."/>
        </authorList>
    </citation>
    <scope>NUCLEOTIDE SEQUENCE</scope>
    <source>
        <strain evidence="1">W51</strain>
    </source>
</reference>
<evidence type="ECO:0000313" key="2">
    <source>
        <dbReference type="Proteomes" id="UP000829116"/>
    </source>
</evidence>
<sequence>MLPEIVASMTAVRESLNLIKIINEAKTDAEIRNATFELQRKLQDIQLDNLKLIDLVYEYKSRVDELTEEIDKKVSFGSKAEHYSPRTLESGTFTYINNSHIDKGDKPHYLCASCYGQAVISILQPNANNPFNRGYFIYYCPRCSSEFQMYKTPPADGFPIS</sequence>
<organism evidence="1 2">
    <name type="scientific">Moellerella wisconsensis</name>
    <dbReference type="NCBI Taxonomy" id="158849"/>
    <lineage>
        <taxon>Bacteria</taxon>
        <taxon>Pseudomonadati</taxon>
        <taxon>Pseudomonadota</taxon>
        <taxon>Gammaproteobacteria</taxon>
        <taxon>Enterobacterales</taxon>
        <taxon>Morganellaceae</taxon>
        <taxon>Moellerella</taxon>
    </lineage>
</organism>
<evidence type="ECO:0000313" key="1">
    <source>
        <dbReference type="EMBL" id="UNH30100.1"/>
    </source>
</evidence>
<proteinExistence type="predicted"/>
<accession>A0A9Q8Q0B7</accession>
<dbReference type="AlphaFoldDB" id="A0A9Q8Q0B7"/>
<dbReference type="RefSeq" id="WP_241541938.1">
    <property type="nucleotide sequence ID" value="NZ_CAWQWN010000001.1"/>
</dbReference>
<protein>
    <submittedName>
        <fullName evidence="1">Uncharacterized protein</fullName>
    </submittedName>
</protein>
<dbReference type="EMBL" id="CP093245">
    <property type="protein sequence ID" value="UNH30100.1"/>
    <property type="molecule type" value="Genomic_DNA"/>
</dbReference>